<organism evidence="6 7">
    <name type="scientific">Streptococcus ferus</name>
    <dbReference type="NCBI Taxonomy" id="1345"/>
    <lineage>
        <taxon>Bacteria</taxon>
        <taxon>Bacillati</taxon>
        <taxon>Bacillota</taxon>
        <taxon>Bacilli</taxon>
        <taxon>Lactobacillales</taxon>
        <taxon>Streptococcaceae</taxon>
        <taxon>Streptococcus</taxon>
    </lineage>
</organism>
<dbReference type="Proteomes" id="UP000249495">
    <property type="component" value="Chromosome 1"/>
</dbReference>
<dbReference type="EMBL" id="LS483343">
    <property type="protein sequence ID" value="SQF40855.1"/>
    <property type="molecule type" value="Genomic_DNA"/>
</dbReference>
<dbReference type="STRING" id="1123303.GCA_000372425_00951"/>
<dbReference type="InterPro" id="IPR017871">
    <property type="entry name" value="ABC_transporter-like_CS"/>
</dbReference>
<dbReference type="InterPro" id="IPR003439">
    <property type="entry name" value="ABC_transporter-like_ATP-bd"/>
</dbReference>
<dbReference type="InterPro" id="IPR027417">
    <property type="entry name" value="P-loop_NTPase"/>
</dbReference>
<evidence type="ECO:0000313" key="7">
    <source>
        <dbReference type="Proteomes" id="UP000249495"/>
    </source>
</evidence>
<protein>
    <recommendedName>
        <fullName evidence="4">ABC-type quaternary amine transporter</fullName>
        <ecNumber evidence="4">7.6.2.9</ecNumber>
    </recommendedName>
</protein>
<dbReference type="GO" id="GO:0005524">
    <property type="term" value="F:ATP binding"/>
    <property type="evidence" value="ECO:0007669"/>
    <property type="project" value="UniProtKB-KW"/>
</dbReference>
<keyword evidence="7" id="KW-1185">Reference proteome</keyword>
<gene>
    <name evidence="6" type="primary">ssuB</name>
    <name evidence="6" type="ORF">NCTC12278_01434</name>
</gene>
<name>A0A2X3VT09_9STRE</name>
<accession>A0A2X3VT09</accession>
<keyword evidence="1" id="KW-0813">Transport</keyword>
<evidence type="ECO:0000259" key="5">
    <source>
        <dbReference type="PROSITE" id="PS50893"/>
    </source>
</evidence>
<evidence type="ECO:0000256" key="3">
    <source>
        <dbReference type="ARBA" id="ARBA00022840"/>
    </source>
</evidence>
<dbReference type="AlphaFoldDB" id="A0A2X3VT09"/>
<keyword evidence="6" id="KW-0378">Hydrolase</keyword>
<dbReference type="Gene3D" id="3.40.50.300">
    <property type="entry name" value="P-loop containing nucleotide triphosphate hydrolases"/>
    <property type="match status" value="1"/>
</dbReference>
<dbReference type="KEGG" id="sfer:NCTC12278_01434"/>
<dbReference type="Pfam" id="PF00005">
    <property type="entry name" value="ABC_tran"/>
    <property type="match status" value="1"/>
</dbReference>
<dbReference type="EC" id="7.6.2.9" evidence="4"/>
<dbReference type="InterPro" id="IPR050166">
    <property type="entry name" value="ABC_transporter_ATP-bind"/>
</dbReference>
<dbReference type="GO" id="GO:0015418">
    <property type="term" value="F:ABC-type quaternary ammonium compound transporting activity"/>
    <property type="evidence" value="ECO:0007669"/>
    <property type="project" value="UniProtKB-EC"/>
</dbReference>
<sequence length="249" mass="27917">MVGAISFTNIQKIFPAQDDQQAAVEALSHINASIEPGQFVSLVGPSGSGKTTLLRIIAGLEKPTTGEVLIDQERVTQPSRKKGFVFQEATLYPWLTVYDNIALGLRLNKEEKRLNEVNDYIKLVGLEGFEKAFPHNLSGGMQQRVNIARALINKPDVLLLDEPFGALDAFTRSKMQNDLIAIWKERQITMVMVTHDVEEAVFLSDRIFAMTPRPAIIKEVIPVHLERPRLRDAPEFIAIKEQVLSVLNF</sequence>
<keyword evidence="3 6" id="KW-0067">ATP-binding</keyword>
<reference evidence="6 7" key="1">
    <citation type="submission" date="2018-06" db="EMBL/GenBank/DDBJ databases">
        <authorList>
            <consortium name="Pathogen Informatics"/>
            <person name="Doyle S."/>
        </authorList>
    </citation>
    <scope>NUCLEOTIDE SEQUENCE [LARGE SCALE GENOMIC DNA]</scope>
    <source>
        <strain evidence="6 7">NCTC12278</strain>
    </source>
</reference>
<dbReference type="FunFam" id="3.40.50.300:FF:000425">
    <property type="entry name" value="Probable ABC transporter, ATP-binding subunit"/>
    <property type="match status" value="1"/>
</dbReference>
<evidence type="ECO:0000313" key="6">
    <source>
        <dbReference type="EMBL" id="SQF40855.1"/>
    </source>
</evidence>
<dbReference type="RefSeq" id="WP_018030279.1">
    <property type="nucleotide sequence ID" value="NZ_CAMCCF010000005.1"/>
</dbReference>
<dbReference type="GO" id="GO:0016887">
    <property type="term" value="F:ATP hydrolysis activity"/>
    <property type="evidence" value="ECO:0007669"/>
    <property type="project" value="InterPro"/>
</dbReference>
<dbReference type="PROSITE" id="PS50893">
    <property type="entry name" value="ABC_TRANSPORTER_2"/>
    <property type="match status" value="1"/>
</dbReference>
<evidence type="ECO:0000256" key="4">
    <source>
        <dbReference type="ARBA" id="ARBA00066388"/>
    </source>
</evidence>
<dbReference type="PANTHER" id="PTHR42788">
    <property type="entry name" value="TAURINE IMPORT ATP-BINDING PROTEIN-RELATED"/>
    <property type="match status" value="1"/>
</dbReference>
<dbReference type="PANTHER" id="PTHR42788:SF13">
    <property type="entry name" value="ALIPHATIC SULFONATES IMPORT ATP-BINDING PROTEIN SSUB"/>
    <property type="match status" value="1"/>
</dbReference>
<dbReference type="SUPFAM" id="SSF52540">
    <property type="entry name" value="P-loop containing nucleoside triphosphate hydrolases"/>
    <property type="match status" value="1"/>
</dbReference>
<proteinExistence type="predicted"/>
<dbReference type="InterPro" id="IPR003593">
    <property type="entry name" value="AAA+_ATPase"/>
</dbReference>
<dbReference type="OrthoDB" id="9802264at2"/>
<feature type="domain" description="ABC transporter" evidence="5">
    <location>
        <begin position="5"/>
        <end position="237"/>
    </location>
</feature>
<keyword evidence="2" id="KW-0547">Nucleotide-binding</keyword>
<dbReference type="SMART" id="SM00382">
    <property type="entry name" value="AAA"/>
    <property type="match status" value="1"/>
</dbReference>
<evidence type="ECO:0000256" key="1">
    <source>
        <dbReference type="ARBA" id="ARBA00022448"/>
    </source>
</evidence>
<evidence type="ECO:0000256" key="2">
    <source>
        <dbReference type="ARBA" id="ARBA00022741"/>
    </source>
</evidence>
<dbReference type="PROSITE" id="PS00211">
    <property type="entry name" value="ABC_TRANSPORTER_1"/>
    <property type="match status" value="1"/>
</dbReference>
<dbReference type="CDD" id="cd03293">
    <property type="entry name" value="ABC_NrtD_SsuB_transporters"/>
    <property type="match status" value="1"/>
</dbReference>